<dbReference type="EMBL" id="LGHB01000005">
    <property type="protein sequence ID" value="KUK97053.1"/>
    <property type="molecule type" value="Genomic_DNA"/>
</dbReference>
<evidence type="ECO:0000313" key="9">
    <source>
        <dbReference type="Proteomes" id="UP000057043"/>
    </source>
</evidence>
<dbReference type="GO" id="GO:0008253">
    <property type="term" value="F:5'-nucleotidase activity"/>
    <property type="evidence" value="ECO:0007669"/>
    <property type="project" value="TreeGrafter"/>
</dbReference>
<comment type="caution">
    <text evidence="6">The sequence shown here is derived from an EMBL/GenBank/DDBJ whole genome shotgun (WGS) entry which is preliminary data.</text>
</comment>
<evidence type="ECO:0000259" key="4">
    <source>
        <dbReference type="Pfam" id="PF00149"/>
    </source>
</evidence>
<dbReference type="Gene3D" id="3.90.780.10">
    <property type="entry name" value="5'-Nucleotidase, C-terminal domain"/>
    <property type="match status" value="1"/>
</dbReference>
<dbReference type="AlphaFoldDB" id="A0A101FWB7"/>
<dbReference type="SUPFAM" id="SSF56300">
    <property type="entry name" value="Metallo-dependent phosphatases"/>
    <property type="match status" value="1"/>
</dbReference>
<dbReference type="EMBL" id="LGFT01000002">
    <property type="protein sequence ID" value="KUK45494.1"/>
    <property type="molecule type" value="Genomic_DNA"/>
</dbReference>
<dbReference type="InterPro" id="IPR008334">
    <property type="entry name" value="5'-Nucleotdase_C"/>
</dbReference>
<evidence type="ECO:0000256" key="3">
    <source>
        <dbReference type="ARBA" id="ARBA00022729"/>
    </source>
</evidence>
<evidence type="ECO:0000313" key="8">
    <source>
        <dbReference type="Proteomes" id="UP000053961"/>
    </source>
</evidence>
<dbReference type="InterPro" id="IPR036907">
    <property type="entry name" value="5'-Nucleotdase_C_sf"/>
</dbReference>
<dbReference type="PANTHER" id="PTHR11575:SF24">
    <property type="entry name" value="5'-NUCLEOTIDASE"/>
    <property type="match status" value="1"/>
</dbReference>
<dbReference type="SUPFAM" id="SSF55816">
    <property type="entry name" value="5'-nucleotidase (syn. UDP-sugar hydrolase), C-terminal domain"/>
    <property type="match status" value="1"/>
</dbReference>
<dbReference type="PRINTS" id="PR01607">
    <property type="entry name" value="APYRASEFAMLY"/>
</dbReference>
<evidence type="ECO:0000313" key="6">
    <source>
        <dbReference type="EMBL" id="KUK45494.1"/>
    </source>
</evidence>
<dbReference type="Proteomes" id="UP000057043">
    <property type="component" value="Unassembled WGS sequence"/>
</dbReference>
<dbReference type="Pfam" id="PF00149">
    <property type="entry name" value="Metallophos"/>
    <property type="match status" value="1"/>
</dbReference>
<comment type="subcellular location">
    <subcellularLocation>
        <location evidence="1">Secreted</location>
    </subcellularLocation>
</comment>
<dbReference type="PANTHER" id="PTHR11575">
    <property type="entry name" value="5'-NUCLEOTIDASE-RELATED"/>
    <property type="match status" value="1"/>
</dbReference>
<dbReference type="InterPro" id="IPR029052">
    <property type="entry name" value="Metallo-depent_PP-like"/>
</dbReference>
<organism evidence="6 9">
    <name type="scientific">Methanothrix harundinacea</name>
    <dbReference type="NCBI Taxonomy" id="301375"/>
    <lineage>
        <taxon>Archaea</taxon>
        <taxon>Methanobacteriati</taxon>
        <taxon>Methanobacteriota</taxon>
        <taxon>Stenosarchaea group</taxon>
        <taxon>Methanomicrobia</taxon>
        <taxon>Methanotrichales</taxon>
        <taxon>Methanotrichaceae</taxon>
        <taxon>Methanothrix</taxon>
    </lineage>
</organism>
<dbReference type="FunFam" id="3.90.780.10:FF:000004">
    <property type="entry name" value="UDP-sugar hydrolase, putative"/>
    <property type="match status" value="1"/>
</dbReference>
<feature type="domain" description="5'-Nucleotidase C-terminal" evidence="5">
    <location>
        <begin position="374"/>
        <end position="538"/>
    </location>
</feature>
<keyword evidence="3" id="KW-0732">Signal</keyword>
<evidence type="ECO:0000259" key="5">
    <source>
        <dbReference type="Pfam" id="PF02872"/>
    </source>
</evidence>
<reference evidence="7" key="1">
    <citation type="journal article" date="2015" name="MBio">
        <title>Genome-resolved metagenomic analysis reveals roles for candidate phyla and other microbial community members in biogeochemical transformations in oil reservoirs.</title>
        <authorList>
            <person name="Hu P."/>
            <person name="Tom L."/>
            <person name="Singh A."/>
            <person name="Thomas B.C."/>
            <person name="Baker B.J."/>
            <person name="Piceno Y.M."/>
            <person name="Andersen G.L."/>
            <person name="Banfield J.F."/>
        </authorList>
    </citation>
    <scope>NUCLEOTIDE SEQUENCE [LARGE SCALE GENOMIC DNA]</scope>
    <source>
        <strain evidence="7">56_747</strain>
    </source>
</reference>
<dbReference type="GO" id="GO:0005576">
    <property type="term" value="C:extracellular region"/>
    <property type="evidence" value="ECO:0007669"/>
    <property type="project" value="UniProtKB-SubCell"/>
</dbReference>
<dbReference type="GO" id="GO:0009166">
    <property type="term" value="P:nucleotide catabolic process"/>
    <property type="evidence" value="ECO:0007669"/>
    <property type="project" value="InterPro"/>
</dbReference>
<dbReference type="InterPro" id="IPR006179">
    <property type="entry name" value="5_nucleotidase/apyrase"/>
</dbReference>
<sequence length="574" mass="60941">MTRSTYKTGDETSRSLFPGFCLSVLIAVLLTDLAISSPDPSENETLEVQILAINDLCGHLQPPQGTVKVGYNSSSQPVQLEAGGVEYLATHIKGLKATNPETILVSAGDNIGASPLISALFHDEPTIEALSLMGFDYSAAGNHEFDEGASELLRMQYGCCNPATGCQDGDRFVGAGFEYLTANVVIETTNETLFPPYAVRNVQGIPVAFIGVSLKSTPSVVVPSGVEGLKFIDEAEAVNGCVEVLKGQGVETIVVLVHNGGLSAGLPNEGMNPCEAIEDIVNRTDDEVDLFITGHSRQAYIAEIDGRPVTQAGLEGNFITDIDLVISLKTKDVVEVRAKNVAVTRDVPKDPAVSLLLEKYADLVGPLANKVTGSVTADISKTSIESGESPLGDLIADAQLCATSCNESAVVALTNPGGIRTSILFNKISGDEKPGEVTYQEAFDVQPFGNSLTVMNLTGEQIDMILEEQFDNPGPGQNRILQVSRGFTYAWCESAPTGSKVDISNIKIDGTPIDPNQTYRVAANFFLAEGGDGFVTLKEGVDRICGITDLEALVNYLKENSPVSPPPMGRISFV</sequence>
<evidence type="ECO:0000256" key="1">
    <source>
        <dbReference type="ARBA" id="ARBA00004613"/>
    </source>
</evidence>
<keyword evidence="2" id="KW-0964">Secreted</keyword>
<dbReference type="InterPro" id="IPR004843">
    <property type="entry name" value="Calcineurin-like_PHP"/>
</dbReference>
<feature type="domain" description="Calcineurin-like phosphoesterase" evidence="4">
    <location>
        <begin position="50"/>
        <end position="296"/>
    </location>
</feature>
<protein>
    <submittedName>
        <fullName evidence="6">5'-Nucleotidase-like protein</fullName>
    </submittedName>
</protein>
<dbReference type="Gene3D" id="3.60.21.10">
    <property type="match status" value="1"/>
</dbReference>
<reference evidence="8 9" key="2">
    <citation type="journal article" date="2015" name="MBio">
        <title>Genome-Resolved Metagenomic Analysis Reveals Roles for Candidate Phyla and Other Microbial Community Members in Biogeochemical Transformations in Oil Reservoirs.</title>
        <authorList>
            <person name="Hu P."/>
            <person name="Tom L."/>
            <person name="Singh A."/>
            <person name="Thomas B.C."/>
            <person name="Baker B.J."/>
            <person name="Piceno Y.M."/>
            <person name="Andersen G.L."/>
            <person name="Banfield J.F."/>
        </authorList>
    </citation>
    <scope>NUCLEOTIDE SEQUENCE [LARGE SCALE GENOMIC DNA]</scope>
    <source>
        <strain evidence="6">57_489</strain>
    </source>
</reference>
<proteinExistence type="predicted"/>
<evidence type="ECO:0000256" key="2">
    <source>
        <dbReference type="ARBA" id="ARBA00022525"/>
    </source>
</evidence>
<dbReference type="Proteomes" id="UP000053961">
    <property type="component" value="Unassembled WGS sequence"/>
</dbReference>
<dbReference type="GO" id="GO:0008768">
    <property type="term" value="F:UDP-sugar diphosphatase activity"/>
    <property type="evidence" value="ECO:0007669"/>
    <property type="project" value="TreeGrafter"/>
</dbReference>
<dbReference type="PATRIC" id="fig|301375.6.peg.1534"/>
<gene>
    <name evidence="6" type="ORF">XD72_0137</name>
    <name evidence="7" type="ORF">XE07_0624</name>
</gene>
<accession>A0A101FWB7</accession>
<evidence type="ECO:0000313" key="7">
    <source>
        <dbReference type="EMBL" id="KUK97053.1"/>
    </source>
</evidence>
<name>A0A101FWB7_9EURY</name>
<dbReference type="Pfam" id="PF02872">
    <property type="entry name" value="5_nucleotid_C"/>
    <property type="match status" value="1"/>
</dbReference>